<dbReference type="InterPro" id="IPR045379">
    <property type="entry name" value="Crinkler_N"/>
</dbReference>
<evidence type="ECO:0000256" key="2">
    <source>
        <dbReference type="ARBA" id="ARBA00004613"/>
    </source>
</evidence>
<comment type="caution">
    <text evidence="5">The sequence shown here is derived from an EMBL/GenBank/DDBJ whole genome shotgun (WGS) entry which is preliminary data.</text>
</comment>
<dbReference type="GO" id="GO:0043657">
    <property type="term" value="C:host cell"/>
    <property type="evidence" value="ECO:0007669"/>
    <property type="project" value="UniProtKB-SubCell"/>
</dbReference>
<accession>A0A2P4NK09</accession>
<dbReference type="AlphaFoldDB" id="A0A2P4NK09"/>
<dbReference type="EMBL" id="AUPC02001011">
    <property type="protein sequence ID" value="POG53474.1"/>
    <property type="molecule type" value="Genomic_DNA"/>
</dbReference>
<name>A0A2P4NK09_RHIID</name>
<organism evidence="5 6">
    <name type="scientific">Rhizophagus irregularis (strain DAOM 181602 / DAOM 197198 / MUCL 43194)</name>
    <name type="common">Arbuscular mycorrhizal fungus</name>
    <name type="synonym">Glomus intraradices</name>
    <dbReference type="NCBI Taxonomy" id="747089"/>
    <lineage>
        <taxon>Eukaryota</taxon>
        <taxon>Fungi</taxon>
        <taxon>Fungi incertae sedis</taxon>
        <taxon>Mucoromycota</taxon>
        <taxon>Glomeromycotina</taxon>
        <taxon>Glomeromycetes</taxon>
        <taxon>Glomerales</taxon>
        <taxon>Glomeraceae</taxon>
        <taxon>Rhizophagus</taxon>
    </lineage>
</organism>
<proteinExistence type="predicted"/>
<dbReference type="Pfam" id="PF20147">
    <property type="entry name" value="Crinkler"/>
    <property type="match status" value="1"/>
</dbReference>
<evidence type="ECO:0000259" key="4">
    <source>
        <dbReference type="Pfam" id="PF20147"/>
    </source>
</evidence>
<keyword evidence="3" id="KW-0964">Secreted</keyword>
<protein>
    <recommendedName>
        <fullName evidence="4">Crinkler effector protein N-terminal domain-containing protein</fullName>
    </recommendedName>
</protein>
<keyword evidence="6" id="KW-1185">Reference proteome</keyword>
<sequence>MGNLYRIMVDITLTCHKIYDAIKSKDDEIFSGIEAKDLDLWKVKIKNDDDEIFSKLDLRSNDTENIKKIRGITISEFWEEQPPTDCTHVIADSRYLSLLRDFPLQTRLNQELTEETTQKTDEKRYISRGSRQIQDAVAEKIIIHGDELWVNKKYQGVQVSIGCKVIDVDKVCPIVALIDNEDEESKLSEWTQLEKWLLSHYKERTNVNLDLNIIMPVKTSV</sequence>
<evidence type="ECO:0000256" key="3">
    <source>
        <dbReference type="ARBA" id="ARBA00022525"/>
    </source>
</evidence>
<comment type="subcellular location">
    <subcellularLocation>
        <location evidence="1">Host cell</location>
    </subcellularLocation>
    <subcellularLocation>
        <location evidence="2">Secreted</location>
    </subcellularLocation>
</comment>
<dbReference type="GO" id="GO:0005576">
    <property type="term" value="C:extracellular region"/>
    <property type="evidence" value="ECO:0007669"/>
    <property type="project" value="UniProtKB-SubCell"/>
</dbReference>
<gene>
    <name evidence="5" type="ORF">GLOIN_2v1792337</name>
</gene>
<dbReference type="VEuPathDB" id="FungiDB:RhiirFUN_025303"/>
<evidence type="ECO:0000256" key="1">
    <source>
        <dbReference type="ARBA" id="ARBA00004340"/>
    </source>
</evidence>
<feature type="domain" description="Crinkler effector protein N-terminal" evidence="4">
    <location>
        <begin position="7"/>
        <end position="91"/>
    </location>
</feature>
<reference evidence="5 6" key="2">
    <citation type="journal article" date="2018" name="New Phytol.">
        <title>High intraspecific genome diversity in the model arbuscular mycorrhizal symbiont Rhizophagus irregularis.</title>
        <authorList>
            <person name="Chen E.C.H."/>
            <person name="Morin E."/>
            <person name="Beaudet D."/>
            <person name="Noel J."/>
            <person name="Yildirir G."/>
            <person name="Ndikumana S."/>
            <person name="Charron P."/>
            <person name="St-Onge C."/>
            <person name="Giorgi J."/>
            <person name="Kruger M."/>
            <person name="Marton T."/>
            <person name="Ropars J."/>
            <person name="Grigoriev I.V."/>
            <person name="Hainaut M."/>
            <person name="Henrissat B."/>
            <person name="Roux C."/>
            <person name="Martin F."/>
            <person name="Corradi N."/>
        </authorList>
    </citation>
    <scope>NUCLEOTIDE SEQUENCE [LARGE SCALE GENOMIC DNA]</scope>
    <source>
        <strain evidence="5 6">DAOM 197198</strain>
    </source>
</reference>
<evidence type="ECO:0000313" key="6">
    <source>
        <dbReference type="Proteomes" id="UP000018888"/>
    </source>
</evidence>
<reference evidence="5 6" key="1">
    <citation type="journal article" date="2013" name="Proc. Natl. Acad. Sci. U.S.A.">
        <title>Genome of an arbuscular mycorrhizal fungus provides insight into the oldest plant symbiosis.</title>
        <authorList>
            <person name="Tisserant E."/>
            <person name="Malbreil M."/>
            <person name="Kuo A."/>
            <person name="Kohler A."/>
            <person name="Symeonidi A."/>
            <person name="Balestrini R."/>
            <person name="Charron P."/>
            <person name="Duensing N."/>
            <person name="Frei Dit Frey N."/>
            <person name="Gianinazzi-Pearson V."/>
            <person name="Gilbert L.B."/>
            <person name="Handa Y."/>
            <person name="Herr J.R."/>
            <person name="Hijri M."/>
            <person name="Koul R."/>
            <person name="Kawaguchi M."/>
            <person name="Krajinski F."/>
            <person name="Lammers P.J."/>
            <person name="Masclaux F.G."/>
            <person name="Murat C."/>
            <person name="Morin E."/>
            <person name="Ndikumana S."/>
            <person name="Pagni M."/>
            <person name="Petitpierre D."/>
            <person name="Requena N."/>
            <person name="Rosikiewicz P."/>
            <person name="Riley R."/>
            <person name="Saito K."/>
            <person name="San Clemente H."/>
            <person name="Shapiro H."/>
            <person name="van Tuinen D."/>
            <person name="Becard G."/>
            <person name="Bonfante P."/>
            <person name="Paszkowski U."/>
            <person name="Shachar-Hill Y.Y."/>
            <person name="Tuskan G.A."/>
            <person name="Young P.W."/>
            <person name="Sanders I.R."/>
            <person name="Henrissat B."/>
            <person name="Rensing S.A."/>
            <person name="Grigoriev I.V."/>
            <person name="Corradi N."/>
            <person name="Roux C."/>
            <person name="Martin F."/>
        </authorList>
    </citation>
    <scope>NUCLEOTIDE SEQUENCE [LARGE SCALE GENOMIC DNA]</scope>
    <source>
        <strain evidence="5 6">DAOM 197198</strain>
    </source>
</reference>
<evidence type="ECO:0000313" key="5">
    <source>
        <dbReference type="EMBL" id="POG53474.1"/>
    </source>
</evidence>
<dbReference type="Proteomes" id="UP000018888">
    <property type="component" value="Unassembled WGS sequence"/>
</dbReference>